<feature type="compositionally biased region" description="Basic and acidic residues" evidence="6">
    <location>
        <begin position="229"/>
        <end position="238"/>
    </location>
</feature>
<feature type="compositionally biased region" description="Acidic residues" evidence="6">
    <location>
        <begin position="277"/>
        <end position="286"/>
    </location>
</feature>
<dbReference type="Pfam" id="PF12874">
    <property type="entry name" value="zf-met"/>
    <property type="match status" value="1"/>
</dbReference>
<feature type="compositionally biased region" description="Basic residues" evidence="6">
    <location>
        <begin position="42"/>
        <end position="52"/>
    </location>
</feature>
<keyword evidence="3" id="KW-0863">Zinc-finger</keyword>
<dbReference type="InterPro" id="IPR040107">
    <property type="entry name" value="Snu23"/>
</dbReference>
<keyword evidence="5" id="KW-0539">Nucleus</keyword>
<dbReference type="EMBL" id="CAKOGP040001758">
    <property type="protein sequence ID" value="CAJ1949273.1"/>
    <property type="molecule type" value="Genomic_DNA"/>
</dbReference>
<feature type="compositionally biased region" description="Basic and acidic residues" evidence="6">
    <location>
        <begin position="246"/>
        <end position="276"/>
    </location>
</feature>
<dbReference type="SMART" id="SM00451">
    <property type="entry name" value="ZnF_U1"/>
    <property type="match status" value="1"/>
</dbReference>
<feature type="region of interest" description="Disordered" evidence="6">
    <location>
        <begin position="18"/>
        <end position="73"/>
    </location>
</feature>
<dbReference type="Proteomes" id="UP001295423">
    <property type="component" value="Unassembled WGS sequence"/>
</dbReference>
<comment type="subcellular location">
    <subcellularLocation>
        <location evidence="1">Nucleus</location>
    </subcellularLocation>
</comment>
<dbReference type="InterPro" id="IPR036236">
    <property type="entry name" value="Znf_C2H2_sf"/>
</dbReference>
<dbReference type="InterPro" id="IPR013087">
    <property type="entry name" value="Znf_C2H2_type"/>
</dbReference>
<keyword evidence="4" id="KW-0862">Zinc</keyword>
<dbReference type="InterPro" id="IPR003604">
    <property type="entry name" value="Matrin/U1-like-C_Znf_C2H2"/>
</dbReference>
<dbReference type="GO" id="GO:0003676">
    <property type="term" value="F:nucleic acid binding"/>
    <property type="evidence" value="ECO:0007669"/>
    <property type="project" value="InterPro"/>
</dbReference>
<reference evidence="8" key="1">
    <citation type="submission" date="2023-08" db="EMBL/GenBank/DDBJ databases">
        <authorList>
            <person name="Audoor S."/>
            <person name="Bilcke G."/>
        </authorList>
    </citation>
    <scope>NUCLEOTIDE SEQUENCE</scope>
</reference>
<feature type="domain" description="Matrin-type" evidence="7">
    <location>
        <begin position="149"/>
        <end position="179"/>
    </location>
</feature>
<dbReference type="FunFam" id="3.30.160.60:FF:002461">
    <property type="entry name" value="Zinc finger matrin-type protein 2"/>
    <property type="match status" value="1"/>
</dbReference>
<keyword evidence="2" id="KW-0479">Metal-binding</keyword>
<evidence type="ECO:0000256" key="3">
    <source>
        <dbReference type="ARBA" id="ARBA00022771"/>
    </source>
</evidence>
<gene>
    <name evidence="8" type="ORF">CYCCA115_LOCUS12011</name>
</gene>
<evidence type="ECO:0000313" key="9">
    <source>
        <dbReference type="Proteomes" id="UP001295423"/>
    </source>
</evidence>
<dbReference type="GO" id="GO:0046540">
    <property type="term" value="C:U4/U6 x U5 tri-snRNP complex"/>
    <property type="evidence" value="ECO:0007669"/>
    <property type="project" value="TreeGrafter"/>
</dbReference>
<name>A0AAD2FQF0_9STRA</name>
<dbReference type="Gene3D" id="3.30.160.60">
    <property type="entry name" value="Classic Zinc Finger"/>
    <property type="match status" value="1"/>
</dbReference>
<evidence type="ECO:0000256" key="4">
    <source>
        <dbReference type="ARBA" id="ARBA00022833"/>
    </source>
</evidence>
<dbReference type="GO" id="GO:0005681">
    <property type="term" value="C:spliceosomal complex"/>
    <property type="evidence" value="ECO:0007669"/>
    <property type="project" value="InterPro"/>
</dbReference>
<dbReference type="PANTHER" id="PTHR45986:SF1">
    <property type="entry name" value="ZINC FINGER MATRIN-TYPE PROTEIN 2"/>
    <property type="match status" value="1"/>
</dbReference>
<keyword evidence="9" id="KW-1185">Reference proteome</keyword>
<evidence type="ECO:0000259" key="7">
    <source>
        <dbReference type="PROSITE" id="PS50171"/>
    </source>
</evidence>
<organism evidence="8 9">
    <name type="scientific">Cylindrotheca closterium</name>
    <dbReference type="NCBI Taxonomy" id="2856"/>
    <lineage>
        <taxon>Eukaryota</taxon>
        <taxon>Sar</taxon>
        <taxon>Stramenopiles</taxon>
        <taxon>Ochrophyta</taxon>
        <taxon>Bacillariophyta</taxon>
        <taxon>Bacillariophyceae</taxon>
        <taxon>Bacillariophycidae</taxon>
        <taxon>Bacillariales</taxon>
        <taxon>Bacillariaceae</taxon>
        <taxon>Cylindrotheca</taxon>
    </lineage>
</organism>
<feature type="compositionally biased region" description="Basic and acidic residues" evidence="6">
    <location>
        <begin position="18"/>
        <end position="33"/>
    </location>
</feature>
<dbReference type="GO" id="GO:0008270">
    <property type="term" value="F:zinc ion binding"/>
    <property type="evidence" value="ECO:0007669"/>
    <property type="project" value="UniProtKB-KW"/>
</dbReference>
<sequence length="307" mass="34653">MSSNLNYKQKVNVERRTWDLDVYEQKAKERETTKGVVGGKTNHNKKPKSSSKLKKEAKVGEKRSLDEVINKGEEEDAVQEEFLPAPKGRAGPELSKRAFLKPRQHRVDVIDSKVGTVEMINPEAAATNKAFGDDGASPSDGVVKTGVGWHCKVCDCFLKDSLAYLDHINGKKHQRNLGYTMRVERSTKEQVTSRLAALAEERKKNSTKLLDDTGEEENFYDIVKAKDEEAKRRKEERARKRKERKLQKQKEKMGEFVEEPKKEETGADNVDTKQEEQETEEYDEGGVDPALAAMMGFSGFAAGNKSR</sequence>
<evidence type="ECO:0000313" key="8">
    <source>
        <dbReference type="EMBL" id="CAJ1949273.1"/>
    </source>
</evidence>
<dbReference type="InterPro" id="IPR000690">
    <property type="entry name" value="Matrin/U1-C_Znf_C2H2"/>
</dbReference>
<dbReference type="PROSITE" id="PS50171">
    <property type="entry name" value="ZF_MATRIN"/>
    <property type="match status" value="1"/>
</dbReference>
<accession>A0AAD2FQF0</accession>
<evidence type="ECO:0000256" key="2">
    <source>
        <dbReference type="ARBA" id="ARBA00022723"/>
    </source>
</evidence>
<evidence type="ECO:0000256" key="6">
    <source>
        <dbReference type="SAM" id="MobiDB-lite"/>
    </source>
</evidence>
<feature type="compositionally biased region" description="Basic and acidic residues" evidence="6">
    <location>
        <begin position="53"/>
        <end position="72"/>
    </location>
</feature>
<dbReference type="GO" id="GO:0000398">
    <property type="term" value="P:mRNA splicing, via spliceosome"/>
    <property type="evidence" value="ECO:0007669"/>
    <property type="project" value="InterPro"/>
</dbReference>
<dbReference type="PANTHER" id="PTHR45986">
    <property type="entry name" value="ZINC FINGER MATRIN-TYPE PROTEIN 2"/>
    <property type="match status" value="1"/>
</dbReference>
<evidence type="ECO:0000256" key="5">
    <source>
        <dbReference type="ARBA" id="ARBA00023242"/>
    </source>
</evidence>
<comment type="caution">
    <text evidence="8">The sequence shown here is derived from an EMBL/GenBank/DDBJ whole genome shotgun (WGS) entry which is preliminary data.</text>
</comment>
<dbReference type="AlphaFoldDB" id="A0AAD2FQF0"/>
<evidence type="ECO:0000256" key="1">
    <source>
        <dbReference type="ARBA" id="ARBA00004123"/>
    </source>
</evidence>
<dbReference type="SUPFAM" id="SSF57667">
    <property type="entry name" value="beta-beta-alpha zinc fingers"/>
    <property type="match status" value="1"/>
</dbReference>
<proteinExistence type="predicted"/>
<protein>
    <recommendedName>
        <fullName evidence="7">Matrin-type domain-containing protein</fullName>
    </recommendedName>
</protein>
<feature type="region of interest" description="Disordered" evidence="6">
    <location>
        <begin position="229"/>
        <end position="286"/>
    </location>
</feature>